<keyword evidence="8" id="KW-0418">Kinase</keyword>
<dbReference type="GO" id="GO:0004674">
    <property type="term" value="F:protein serine/threonine kinase activity"/>
    <property type="evidence" value="ECO:0007669"/>
    <property type="project" value="UniProtKB-KW"/>
</dbReference>
<evidence type="ECO:0000256" key="13">
    <source>
        <dbReference type="ARBA" id="ARBA00023180"/>
    </source>
</evidence>
<evidence type="ECO:0000256" key="12">
    <source>
        <dbReference type="ARBA" id="ARBA00023157"/>
    </source>
</evidence>
<evidence type="ECO:0000256" key="6">
    <source>
        <dbReference type="ARBA" id="ARBA00022737"/>
    </source>
</evidence>
<dbReference type="FunFam" id="1.10.510.10:FF:000060">
    <property type="entry name" value="G-type lectin S-receptor-like serine/threonine-protein kinase"/>
    <property type="match status" value="1"/>
</dbReference>
<dbReference type="PANTHER" id="PTHR27002:SF935">
    <property type="entry name" value="OS11G0681400 PROTEIN"/>
    <property type="match status" value="1"/>
</dbReference>
<dbReference type="InterPro" id="IPR011009">
    <property type="entry name" value="Kinase-like_dom_sf"/>
</dbReference>
<dbReference type="InterPro" id="IPR001245">
    <property type="entry name" value="Ser-Thr/Tyr_kinase_cat_dom"/>
</dbReference>
<feature type="region of interest" description="Disordered" evidence="14">
    <location>
        <begin position="275"/>
        <end position="304"/>
    </location>
</feature>
<keyword evidence="9" id="KW-0067">ATP-binding</keyword>
<dbReference type="PROSITE" id="PS00108">
    <property type="entry name" value="PROTEIN_KINASE_ST"/>
    <property type="match status" value="1"/>
</dbReference>
<comment type="subcellular location">
    <subcellularLocation>
        <location evidence="1">Membrane</location>
        <topology evidence="1">Single-pass membrane protein</topology>
    </subcellularLocation>
</comment>
<dbReference type="Gene3D" id="1.10.510.10">
    <property type="entry name" value="Transferase(Phosphotransferase) domain 1"/>
    <property type="match status" value="1"/>
</dbReference>
<dbReference type="PROSITE" id="PS50011">
    <property type="entry name" value="PROTEIN_KINASE_DOM"/>
    <property type="match status" value="1"/>
</dbReference>
<evidence type="ECO:0000256" key="3">
    <source>
        <dbReference type="ARBA" id="ARBA00022679"/>
    </source>
</evidence>
<keyword evidence="13" id="KW-0325">Glycoprotein</keyword>
<keyword evidence="5 16" id="KW-0732">Signal</keyword>
<evidence type="ECO:0000256" key="10">
    <source>
        <dbReference type="ARBA" id="ARBA00022989"/>
    </source>
</evidence>
<evidence type="ECO:0000256" key="9">
    <source>
        <dbReference type="ARBA" id="ARBA00022840"/>
    </source>
</evidence>
<evidence type="ECO:0000256" key="7">
    <source>
        <dbReference type="ARBA" id="ARBA00022741"/>
    </source>
</evidence>
<dbReference type="HOGENOM" id="CLU_000288_35_3_1"/>
<dbReference type="InterPro" id="IPR021820">
    <property type="entry name" value="S-locus_recpt_kinase_C"/>
</dbReference>
<evidence type="ECO:0000256" key="4">
    <source>
        <dbReference type="ARBA" id="ARBA00022692"/>
    </source>
</evidence>
<dbReference type="Proteomes" id="UP000006038">
    <property type="component" value="Chromosome 11"/>
</dbReference>
<evidence type="ECO:0000313" key="19">
    <source>
        <dbReference type="EnsemblPlants" id="OB11G27270.1"/>
    </source>
</evidence>
<keyword evidence="12" id="KW-1015">Disulfide bond</keyword>
<dbReference type="GO" id="GO:0005886">
    <property type="term" value="C:plasma membrane"/>
    <property type="evidence" value="ECO:0007669"/>
    <property type="project" value="TreeGrafter"/>
</dbReference>
<dbReference type="eggNOG" id="ENOG502QWDY">
    <property type="taxonomic scope" value="Eukaryota"/>
</dbReference>
<evidence type="ECO:0000259" key="18">
    <source>
        <dbReference type="PROSITE" id="PS51473"/>
    </source>
</evidence>
<evidence type="ECO:0000256" key="15">
    <source>
        <dbReference type="SAM" id="Phobius"/>
    </source>
</evidence>
<evidence type="ECO:0000256" key="11">
    <source>
        <dbReference type="ARBA" id="ARBA00023136"/>
    </source>
</evidence>
<dbReference type="InterPro" id="IPR000719">
    <property type="entry name" value="Prot_kinase_dom"/>
</dbReference>
<dbReference type="Pfam" id="PF07714">
    <property type="entry name" value="PK_Tyr_Ser-Thr"/>
    <property type="match status" value="1"/>
</dbReference>
<feature type="domain" description="Gnk2-homologous" evidence="18">
    <location>
        <begin position="153"/>
        <end position="270"/>
    </location>
</feature>
<feature type="compositionally biased region" description="Pro residues" evidence="14">
    <location>
        <begin position="290"/>
        <end position="302"/>
    </location>
</feature>
<dbReference type="CDD" id="cd14066">
    <property type="entry name" value="STKc_IRAK"/>
    <property type="match status" value="1"/>
</dbReference>
<dbReference type="GO" id="GO:0005524">
    <property type="term" value="F:ATP binding"/>
    <property type="evidence" value="ECO:0007669"/>
    <property type="project" value="UniProtKB-KW"/>
</dbReference>
<proteinExistence type="predicted"/>
<evidence type="ECO:0000313" key="20">
    <source>
        <dbReference type="Proteomes" id="UP000006038"/>
    </source>
</evidence>
<keyword evidence="10 15" id="KW-1133">Transmembrane helix</keyword>
<feature type="chain" id="PRO_5003775719" evidence="16">
    <location>
        <begin position="22"/>
        <end position="698"/>
    </location>
</feature>
<feature type="signal peptide" evidence="16">
    <location>
        <begin position="1"/>
        <end position="21"/>
    </location>
</feature>
<dbReference type="EnsemblPlants" id="OB11G27270.1">
    <property type="protein sequence ID" value="OB11G27270.1"/>
    <property type="gene ID" value="OB11G27270"/>
</dbReference>
<dbReference type="CDD" id="cd23509">
    <property type="entry name" value="Gnk2-like"/>
    <property type="match status" value="2"/>
</dbReference>
<feature type="transmembrane region" description="Helical" evidence="15">
    <location>
        <begin position="311"/>
        <end position="334"/>
    </location>
</feature>
<dbReference type="Pfam" id="PF11883">
    <property type="entry name" value="DUF3403"/>
    <property type="match status" value="1"/>
</dbReference>
<reference evidence="19" key="1">
    <citation type="journal article" date="2013" name="Nat. Commun.">
        <title>Whole-genome sequencing of Oryza brachyantha reveals mechanisms underlying Oryza genome evolution.</title>
        <authorList>
            <person name="Chen J."/>
            <person name="Huang Q."/>
            <person name="Gao D."/>
            <person name="Wang J."/>
            <person name="Lang Y."/>
            <person name="Liu T."/>
            <person name="Li B."/>
            <person name="Bai Z."/>
            <person name="Luis Goicoechea J."/>
            <person name="Liang C."/>
            <person name="Chen C."/>
            <person name="Zhang W."/>
            <person name="Sun S."/>
            <person name="Liao Y."/>
            <person name="Zhang X."/>
            <person name="Yang L."/>
            <person name="Song C."/>
            <person name="Wang M."/>
            <person name="Shi J."/>
            <person name="Liu G."/>
            <person name="Liu J."/>
            <person name="Zhou H."/>
            <person name="Zhou W."/>
            <person name="Yu Q."/>
            <person name="An N."/>
            <person name="Chen Y."/>
            <person name="Cai Q."/>
            <person name="Wang B."/>
            <person name="Liu B."/>
            <person name="Min J."/>
            <person name="Huang Y."/>
            <person name="Wu H."/>
            <person name="Li Z."/>
            <person name="Zhang Y."/>
            <person name="Yin Y."/>
            <person name="Song W."/>
            <person name="Jiang J."/>
            <person name="Jackson S.A."/>
            <person name="Wing R.A."/>
            <person name="Wang J."/>
            <person name="Chen M."/>
        </authorList>
    </citation>
    <scope>NUCLEOTIDE SEQUENCE [LARGE SCALE GENOMIC DNA]</scope>
    <source>
        <strain evidence="19">cv. IRGC 101232</strain>
    </source>
</reference>
<dbReference type="SUPFAM" id="SSF56112">
    <property type="entry name" value="Protein kinase-like (PK-like)"/>
    <property type="match status" value="1"/>
</dbReference>
<dbReference type="SMART" id="SM00220">
    <property type="entry name" value="S_TKc"/>
    <property type="match status" value="1"/>
</dbReference>
<keyword evidence="2" id="KW-0723">Serine/threonine-protein kinase</keyword>
<dbReference type="Gramene" id="OB11G27270.1">
    <property type="protein sequence ID" value="OB11G27270.1"/>
    <property type="gene ID" value="OB11G27270"/>
</dbReference>
<dbReference type="FunFam" id="3.30.200.20:FF:000142">
    <property type="entry name" value="Cysteine-rich receptor-like protein kinase 10"/>
    <property type="match status" value="1"/>
</dbReference>
<keyword evidence="7" id="KW-0547">Nucleotide-binding</keyword>
<dbReference type="OMA" id="CCYQGQE"/>
<dbReference type="InterPro" id="IPR002902">
    <property type="entry name" value="GNK2"/>
</dbReference>
<evidence type="ECO:0000256" key="2">
    <source>
        <dbReference type="ARBA" id="ARBA00022527"/>
    </source>
</evidence>
<evidence type="ECO:0000259" key="17">
    <source>
        <dbReference type="PROSITE" id="PS50011"/>
    </source>
</evidence>
<name>J3NA91_ORYBR</name>
<dbReference type="PROSITE" id="PS51473">
    <property type="entry name" value="GNK2"/>
    <property type="match status" value="2"/>
</dbReference>
<evidence type="ECO:0000256" key="1">
    <source>
        <dbReference type="ARBA" id="ARBA00004167"/>
    </source>
</evidence>
<dbReference type="InterPro" id="IPR038408">
    <property type="entry name" value="GNK2_sf"/>
</dbReference>
<feature type="domain" description="Protein kinase" evidence="17">
    <location>
        <begin position="380"/>
        <end position="667"/>
    </location>
</feature>
<keyword evidence="11 15" id="KW-0472">Membrane</keyword>
<evidence type="ECO:0000256" key="14">
    <source>
        <dbReference type="SAM" id="MobiDB-lite"/>
    </source>
</evidence>
<keyword evidence="6" id="KW-0677">Repeat</keyword>
<keyword evidence="3" id="KW-0808">Transferase</keyword>
<dbReference type="PANTHER" id="PTHR27002">
    <property type="entry name" value="RECEPTOR-LIKE SERINE/THREONINE-PROTEIN KINASE SD1-8"/>
    <property type="match status" value="1"/>
</dbReference>
<dbReference type="Gene3D" id="3.30.430.20">
    <property type="entry name" value="Gnk2 domain, C-X8-C-X2-C motif"/>
    <property type="match status" value="2"/>
</dbReference>
<accession>J3NA91</accession>
<reference evidence="19" key="2">
    <citation type="submission" date="2013-04" db="UniProtKB">
        <authorList>
            <consortium name="EnsemblPlants"/>
        </authorList>
    </citation>
    <scope>IDENTIFICATION</scope>
</reference>
<protein>
    <submittedName>
        <fullName evidence="19">Uncharacterized protein</fullName>
    </submittedName>
</protein>
<dbReference type="InterPro" id="IPR008271">
    <property type="entry name" value="Ser/Thr_kinase_AS"/>
</dbReference>
<dbReference type="Pfam" id="PF01657">
    <property type="entry name" value="Stress-antifung"/>
    <property type="match status" value="1"/>
</dbReference>
<evidence type="ECO:0000256" key="5">
    <source>
        <dbReference type="ARBA" id="ARBA00022729"/>
    </source>
</evidence>
<evidence type="ECO:0000256" key="16">
    <source>
        <dbReference type="SAM" id="SignalP"/>
    </source>
</evidence>
<feature type="domain" description="Gnk2-homologous" evidence="18">
    <location>
        <begin position="20"/>
        <end position="126"/>
    </location>
</feature>
<sequence length="698" mass="77170">MIDPIAVLTILAFLMPMVAVAQPWQICGRSRYTANSTYQSNLDGLSYSLLSPDGDPSSGLFGKVSRGAAPDTVYAVAFCRRDVVNATACGDCVDAAFKGARQLCAPSKDATVFYDECVLRFSDKDILNMDAFGRVNTSAVLDGGVLVLMNITSQPMLPSWDSNSSSQGTKNFTQFFTKMLGDMVAQVLSRETTPPLYAAIRVDMDDASSSTTALPRRLYCLAQFAPDLSQDICYNCLTNFSGLATANFDGRQGGRVLSLRCNLRYDTNKFFAGEPTWSSPSSCSCSKSPGPAPQPDQLPPSPKHNKSKRKVLVIAVVAAPLLALFICAIASFTLRRHIKGQIWLTNAREEDEALIWGLEGRNSEFTIYDFSQVLEATGNFSDENKLGQVGFGPVYKGRFPDGVEIAVKRLASQSGQGLTEFKNEIQLIAKLQHTNLVRLLGCCYQGQEKILIYEYLPNKSLNFFIFDETRRTLIDWHKRLAIIDGIAQGLLYLHKHSRLRVIHRDLKAANILLDHGMNPKILDFGLAKISSTNDNEVNTKRIVGTYCYVAPEYASQGNFSTKTDVFSFGVLILEIVSGQRTSSFHRDGEFINLLGHAWQTWKDERWLQLVDPSLVTSESDTLEMMRCINIALLCVQEDANDRPTMSEVVAMLSTERMNLPEPKHPTFFNTRVTNEDASTVVVVATSVNGLTLSTVDGR</sequence>
<keyword evidence="20" id="KW-1185">Reference proteome</keyword>
<dbReference type="AlphaFoldDB" id="J3NA91"/>
<evidence type="ECO:0000256" key="8">
    <source>
        <dbReference type="ARBA" id="ARBA00022777"/>
    </source>
</evidence>
<feature type="compositionally biased region" description="Low complexity" evidence="14">
    <location>
        <begin position="278"/>
        <end position="289"/>
    </location>
</feature>
<dbReference type="Gene3D" id="3.30.200.20">
    <property type="entry name" value="Phosphorylase Kinase, domain 1"/>
    <property type="match status" value="1"/>
</dbReference>
<organism evidence="19">
    <name type="scientific">Oryza brachyantha</name>
    <name type="common">malo sina</name>
    <dbReference type="NCBI Taxonomy" id="4533"/>
    <lineage>
        <taxon>Eukaryota</taxon>
        <taxon>Viridiplantae</taxon>
        <taxon>Streptophyta</taxon>
        <taxon>Embryophyta</taxon>
        <taxon>Tracheophyta</taxon>
        <taxon>Spermatophyta</taxon>
        <taxon>Magnoliopsida</taxon>
        <taxon>Liliopsida</taxon>
        <taxon>Poales</taxon>
        <taxon>Poaceae</taxon>
        <taxon>BOP clade</taxon>
        <taxon>Oryzoideae</taxon>
        <taxon>Oryzeae</taxon>
        <taxon>Oryzinae</taxon>
        <taxon>Oryza</taxon>
    </lineage>
</organism>
<keyword evidence="4 15" id="KW-0812">Transmembrane</keyword>